<keyword evidence="2" id="KW-1185">Reference proteome</keyword>
<dbReference type="Proteomes" id="UP001335648">
    <property type="component" value="Unassembled WGS sequence"/>
</dbReference>
<dbReference type="EMBL" id="JAULUE010002051">
    <property type="protein sequence ID" value="KAK5902856.1"/>
    <property type="molecule type" value="Genomic_DNA"/>
</dbReference>
<evidence type="ECO:0000313" key="2">
    <source>
        <dbReference type="Proteomes" id="UP001335648"/>
    </source>
</evidence>
<reference evidence="1 2" key="1">
    <citation type="journal article" date="2023" name="Mol. Biol. Evol.">
        <title>Genomics of Secondarily Temperate Adaptation in the Only Non-Antarctic Icefish.</title>
        <authorList>
            <person name="Rivera-Colon A.G."/>
            <person name="Rayamajhi N."/>
            <person name="Minhas B.F."/>
            <person name="Madrigal G."/>
            <person name="Bilyk K.T."/>
            <person name="Yoon V."/>
            <person name="Hune M."/>
            <person name="Gregory S."/>
            <person name="Cheng C.H.C."/>
            <person name="Catchen J.M."/>
        </authorList>
    </citation>
    <scope>NUCLEOTIDE SEQUENCE [LARGE SCALE GENOMIC DNA]</scope>
    <source>
        <strain evidence="1">JC2023a</strain>
    </source>
</reference>
<proteinExistence type="predicted"/>
<name>A0AAN8H558_9TELE</name>
<protein>
    <submittedName>
        <fullName evidence="1">Uncharacterized protein</fullName>
    </submittedName>
</protein>
<comment type="caution">
    <text evidence="1">The sequence shown here is derived from an EMBL/GenBank/DDBJ whole genome shotgun (WGS) entry which is preliminary data.</text>
</comment>
<gene>
    <name evidence="1" type="ORF">CesoFtcFv8_008072</name>
</gene>
<evidence type="ECO:0000313" key="1">
    <source>
        <dbReference type="EMBL" id="KAK5902856.1"/>
    </source>
</evidence>
<dbReference type="AlphaFoldDB" id="A0AAN8H558"/>
<organism evidence="1 2">
    <name type="scientific">Champsocephalus esox</name>
    <name type="common">pike icefish</name>
    <dbReference type="NCBI Taxonomy" id="159716"/>
    <lineage>
        <taxon>Eukaryota</taxon>
        <taxon>Metazoa</taxon>
        <taxon>Chordata</taxon>
        <taxon>Craniata</taxon>
        <taxon>Vertebrata</taxon>
        <taxon>Euteleostomi</taxon>
        <taxon>Actinopterygii</taxon>
        <taxon>Neopterygii</taxon>
        <taxon>Teleostei</taxon>
        <taxon>Neoteleostei</taxon>
        <taxon>Acanthomorphata</taxon>
        <taxon>Eupercaria</taxon>
        <taxon>Perciformes</taxon>
        <taxon>Notothenioidei</taxon>
        <taxon>Channichthyidae</taxon>
        <taxon>Champsocephalus</taxon>
    </lineage>
</organism>
<sequence length="68" mass="7725">MIGLTLMALIPEMVPWFLRRRSLLSNVSSFWGHIVTAAPQRSPLRPAQSLPSYLLFETSHCFNVVKLV</sequence>
<accession>A0AAN8H558</accession>